<evidence type="ECO:0000313" key="9">
    <source>
        <dbReference type="Proteomes" id="UP001500542"/>
    </source>
</evidence>
<evidence type="ECO:0000256" key="3">
    <source>
        <dbReference type="ARBA" id="ARBA00022793"/>
    </source>
</evidence>
<evidence type="ECO:0000256" key="4">
    <source>
        <dbReference type="ARBA" id="ARBA00022898"/>
    </source>
</evidence>
<gene>
    <name evidence="8" type="ORF">GCM10009554_33200</name>
</gene>
<comment type="caution">
    <text evidence="8">The sequence shown here is derived from an EMBL/GenBank/DDBJ whole genome shotgun (WGS) entry which is preliminary data.</text>
</comment>
<evidence type="ECO:0000256" key="2">
    <source>
        <dbReference type="ARBA" id="ARBA00009533"/>
    </source>
</evidence>
<dbReference type="InterPro" id="IPR015422">
    <property type="entry name" value="PyrdxlP-dep_Trfase_small"/>
</dbReference>
<accession>A0ABP4AUP3</accession>
<evidence type="ECO:0000256" key="1">
    <source>
        <dbReference type="ARBA" id="ARBA00001933"/>
    </source>
</evidence>
<keyword evidence="3" id="KW-0210">Decarboxylase</keyword>
<feature type="region of interest" description="Disordered" evidence="7">
    <location>
        <begin position="1"/>
        <end position="33"/>
    </location>
</feature>
<keyword evidence="9" id="KW-1185">Reference proteome</keyword>
<evidence type="ECO:0000256" key="7">
    <source>
        <dbReference type="SAM" id="MobiDB-lite"/>
    </source>
</evidence>
<dbReference type="EMBL" id="BAAAHK010000007">
    <property type="protein sequence ID" value="GAA0941513.1"/>
    <property type="molecule type" value="Genomic_DNA"/>
</dbReference>
<organism evidence="8 9">
    <name type="scientific">Kribbella koreensis</name>
    <dbReference type="NCBI Taxonomy" id="57909"/>
    <lineage>
        <taxon>Bacteria</taxon>
        <taxon>Bacillati</taxon>
        <taxon>Actinomycetota</taxon>
        <taxon>Actinomycetes</taxon>
        <taxon>Propionibacteriales</taxon>
        <taxon>Kribbellaceae</taxon>
        <taxon>Kribbella</taxon>
    </lineage>
</organism>
<protein>
    <submittedName>
        <fullName evidence="8">Pyridoxal-dependent decarboxylase</fullName>
    </submittedName>
</protein>
<comment type="similarity">
    <text evidence="2 6">Belongs to the group II decarboxylase family.</text>
</comment>
<dbReference type="InterPro" id="IPR002129">
    <property type="entry name" value="PyrdxlP-dep_de-COase"/>
</dbReference>
<dbReference type="PANTHER" id="PTHR11999">
    <property type="entry name" value="GROUP II PYRIDOXAL-5-PHOSPHATE DECARBOXYLASE"/>
    <property type="match status" value="1"/>
</dbReference>
<dbReference type="PANTHER" id="PTHR11999:SF70">
    <property type="entry name" value="MIP05841P"/>
    <property type="match status" value="1"/>
</dbReference>
<keyword evidence="4 6" id="KW-0663">Pyridoxal phosphate</keyword>
<dbReference type="InterPro" id="IPR015421">
    <property type="entry name" value="PyrdxlP-dep_Trfase_major"/>
</dbReference>
<sequence>MEEPRAHESRPELTEAETEQRESGSEMRESNSELRELFGRAAARAADYRGSLGERRVGAAKTFAEVREDFRRPLGEKGRAAGEVIDELVGLAEGGLVSSAGPRYFGFVVGGALPAASAADILAVGWDQNGWNSVLSPTAAAAEDAAGEWLKDLLGIPATASAGFVTGAQAANTVGLTAARHHVLKNAGWDVEKDGLAGAPRVRILAGDERHATIDRSLRLLGFGSGALELVSSKANGEIDLDDLRTRLTGHEGPLIVCLQAGNVNTGASDSLGEACELVHEYGGWVHVDGAFGLWAAASPAHRHQVAGLELADSWGCDGHKWLNLPYDSGFVFSAHPESHAAALGYTASYLVSSGDPEPGDYVLESSRRARGLAVWAGLQELGREGVTHLVDHCCALAKSFAEQLTSAGYEIGNEVILNQILVSFGTDTETDRVIAALQSTGTAWAGGTTWRNKRYMRISISNHRTTPEDLTRTVRALGAITH</sequence>
<name>A0ABP4AUP3_9ACTN</name>
<evidence type="ECO:0000313" key="8">
    <source>
        <dbReference type="EMBL" id="GAA0941513.1"/>
    </source>
</evidence>
<dbReference type="Pfam" id="PF00282">
    <property type="entry name" value="Pyridoxal_deC"/>
    <property type="match status" value="1"/>
</dbReference>
<reference evidence="9" key="1">
    <citation type="journal article" date="2019" name="Int. J. Syst. Evol. Microbiol.">
        <title>The Global Catalogue of Microorganisms (GCM) 10K type strain sequencing project: providing services to taxonomists for standard genome sequencing and annotation.</title>
        <authorList>
            <consortium name="The Broad Institute Genomics Platform"/>
            <consortium name="The Broad Institute Genome Sequencing Center for Infectious Disease"/>
            <person name="Wu L."/>
            <person name="Ma J."/>
        </authorList>
    </citation>
    <scope>NUCLEOTIDE SEQUENCE [LARGE SCALE GENOMIC DNA]</scope>
    <source>
        <strain evidence="9">JCM 10977</strain>
    </source>
</reference>
<dbReference type="Gene3D" id="3.90.1150.10">
    <property type="entry name" value="Aspartate Aminotransferase, domain 1"/>
    <property type="match status" value="1"/>
</dbReference>
<dbReference type="InterPro" id="IPR010977">
    <property type="entry name" value="Aromatic_deC"/>
</dbReference>
<keyword evidence="5 6" id="KW-0456">Lyase</keyword>
<proteinExistence type="inferred from homology"/>
<dbReference type="Gene3D" id="3.40.640.10">
    <property type="entry name" value="Type I PLP-dependent aspartate aminotransferase-like (Major domain)"/>
    <property type="match status" value="1"/>
</dbReference>
<dbReference type="SUPFAM" id="SSF53383">
    <property type="entry name" value="PLP-dependent transferases"/>
    <property type="match status" value="1"/>
</dbReference>
<evidence type="ECO:0000256" key="6">
    <source>
        <dbReference type="RuleBase" id="RU000382"/>
    </source>
</evidence>
<dbReference type="Proteomes" id="UP001500542">
    <property type="component" value="Unassembled WGS sequence"/>
</dbReference>
<comment type="cofactor">
    <cofactor evidence="1 6">
        <name>pyridoxal 5'-phosphate</name>
        <dbReference type="ChEBI" id="CHEBI:597326"/>
    </cofactor>
</comment>
<dbReference type="InterPro" id="IPR015424">
    <property type="entry name" value="PyrdxlP-dep_Trfase"/>
</dbReference>
<evidence type="ECO:0000256" key="5">
    <source>
        <dbReference type="ARBA" id="ARBA00023239"/>
    </source>
</evidence>